<evidence type="ECO:0000313" key="16">
    <source>
        <dbReference type="Proteomes" id="UP001175000"/>
    </source>
</evidence>
<evidence type="ECO:0000256" key="11">
    <source>
        <dbReference type="PROSITE-ProRule" id="PRU00042"/>
    </source>
</evidence>
<dbReference type="GO" id="GO:0006357">
    <property type="term" value="P:regulation of transcription by RNA polymerase II"/>
    <property type="evidence" value="ECO:0007669"/>
    <property type="project" value="TreeGrafter"/>
</dbReference>
<keyword evidence="6" id="KW-0805">Transcription regulation</keyword>
<evidence type="ECO:0000256" key="5">
    <source>
        <dbReference type="ARBA" id="ARBA00022833"/>
    </source>
</evidence>
<comment type="caution">
    <text evidence="15">The sequence shown here is derived from an EMBL/GenBank/DDBJ whole genome shotgun (WGS) entry which is preliminary data.</text>
</comment>
<dbReference type="AlphaFoldDB" id="A0AA39WKM1"/>
<dbReference type="Pfam" id="PF00096">
    <property type="entry name" value="zf-C2H2"/>
    <property type="match status" value="1"/>
</dbReference>
<dbReference type="Gene3D" id="3.30.160.60">
    <property type="entry name" value="Classic Zinc Finger"/>
    <property type="match status" value="1"/>
</dbReference>
<reference evidence="15" key="1">
    <citation type="submission" date="2023-06" db="EMBL/GenBank/DDBJ databases">
        <title>Genome-scale phylogeny and comparative genomics of the fungal order Sordariales.</title>
        <authorList>
            <consortium name="Lawrence Berkeley National Laboratory"/>
            <person name="Hensen N."/>
            <person name="Bonometti L."/>
            <person name="Westerberg I."/>
            <person name="Brannstrom I.O."/>
            <person name="Guillou S."/>
            <person name="Cros-Aarteil S."/>
            <person name="Calhoun S."/>
            <person name="Haridas S."/>
            <person name="Kuo A."/>
            <person name="Mondo S."/>
            <person name="Pangilinan J."/>
            <person name="Riley R."/>
            <person name="Labutti K."/>
            <person name="Andreopoulos B."/>
            <person name="Lipzen A."/>
            <person name="Chen C."/>
            <person name="Yanf M."/>
            <person name="Daum C."/>
            <person name="Ng V."/>
            <person name="Clum A."/>
            <person name="Steindorff A."/>
            <person name="Ohm R."/>
            <person name="Martin F."/>
            <person name="Silar P."/>
            <person name="Natvig D."/>
            <person name="Lalanne C."/>
            <person name="Gautier V."/>
            <person name="Ament-Velasquez S.L."/>
            <person name="Kruys A."/>
            <person name="Hutchinson M.I."/>
            <person name="Powell A.J."/>
            <person name="Barry K."/>
            <person name="Miller A.N."/>
            <person name="Grigoriev I.V."/>
            <person name="Debuchy R."/>
            <person name="Gladieux P."/>
            <person name="Thoren M.H."/>
            <person name="Johannesson H."/>
        </authorList>
    </citation>
    <scope>NUCLEOTIDE SEQUENCE</scope>
    <source>
        <strain evidence="15">CBS 606.72</strain>
    </source>
</reference>
<evidence type="ECO:0000256" key="2">
    <source>
        <dbReference type="ARBA" id="ARBA00022723"/>
    </source>
</evidence>
<evidence type="ECO:0000256" key="8">
    <source>
        <dbReference type="ARBA" id="ARBA00023242"/>
    </source>
</evidence>
<dbReference type="GO" id="GO:0005634">
    <property type="term" value="C:nucleus"/>
    <property type="evidence" value="ECO:0007669"/>
    <property type="project" value="UniProtKB-SubCell"/>
</dbReference>
<comment type="similarity">
    <text evidence="9">Belongs to the pacC/RIM101 family.</text>
</comment>
<dbReference type="InterPro" id="IPR013087">
    <property type="entry name" value="Znf_C2H2_type"/>
</dbReference>
<evidence type="ECO:0000256" key="7">
    <source>
        <dbReference type="ARBA" id="ARBA00023163"/>
    </source>
</evidence>
<dbReference type="InterPro" id="IPR051061">
    <property type="entry name" value="Zinc_finger_trans_reg"/>
</dbReference>
<feature type="region of interest" description="Disordered" evidence="13">
    <location>
        <begin position="169"/>
        <end position="197"/>
    </location>
</feature>
<evidence type="ECO:0000256" key="1">
    <source>
        <dbReference type="ARBA" id="ARBA00004123"/>
    </source>
</evidence>
<dbReference type="EMBL" id="JAULSU010000005">
    <property type="protein sequence ID" value="KAK0617154.1"/>
    <property type="molecule type" value="Genomic_DNA"/>
</dbReference>
<keyword evidence="12" id="KW-0175">Coiled coil</keyword>
<sequence length="246" mass="28060">MTHDFTTTYNIERDSNLFASDINDIPDFSFDFTDLAEGHSITPLENIPSMLAEVQVYTQKHQNQISDEPQWTTDLNAADVPGVDHPVHHRGDATSQTDNINPASTSALPHACQECGRAFKQPKDLKRHQDTVHRKEAPNGEIWVCDEAGCARRGKPFSRKDNYLKHIRAHKKMKDKRERSSSSTAVDGLGKSAGRRGELEELSREELVELLIQERQKYRRLEEDVRAERNRQDMWLKVTLGRTGGK</sequence>
<keyword evidence="8" id="KW-0539">Nucleus</keyword>
<comment type="subcellular location">
    <subcellularLocation>
        <location evidence="1">Nucleus</location>
    </subcellularLocation>
</comment>
<organism evidence="15 16">
    <name type="scientific">Immersiella caudata</name>
    <dbReference type="NCBI Taxonomy" id="314043"/>
    <lineage>
        <taxon>Eukaryota</taxon>
        <taxon>Fungi</taxon>
        <taxon>Dikarya</taxon>
        <taxon>Ascomycota</taxon>
        <taxon>Pezizomycotina</taxon>
        <taxon>Sordariomycetes</taxon>
        <taxon>Sordariomycetidae</taxon>
        <taxon>Sordariales</taxon>
        <taxon>Lasiosphaeriaceae</taxon>
        <taxon>Immersiella</taxon>
    </lineage>
</organism>
<evidence type="ECO:0000256" key="9">
    <source>
        <dbReference type="ARBA" id="ARBA00038089"/>
    </source>
</evidence>
<dbReference type="Proteomes" id="UP001175000">
    <property type="component" value="Unassembled WGS sequence"/>
</dbReference>
<accession>A0AA39WKM1</accession>
<evidence type="ECO:0000313" key="15">
    <source>
        <dbReference type="EMBL" id="KAK0617154.1"/>
    </source>
</evidence>
<proteinExistence type="inferred from homology"/>
<keyword evidence="2" id="KW-0479">Metal-binding</keyword>
<keyword evidence="3" id="KW-0677">Repeat</keyword>
<dbReference type="PROSITE" id="PS50157">
    <property type="entry name" value="ZINC_FINGER_C2H2_2"/>
    <property type="match status" value="1"/>
</dbReference>
<keyword evidence="7" id="KW-0804">Transcription</keyword>
<dbReference type="FunFam" id="3.30.160.60:FF:000340">
    <property type="entry name" value="zinc finger protein 473 isoform X1"/>
    <property type="match status" value="1"/>
</dbReference>
<name>A0AA39WKM1_9PEZI</name>
<feature type="coiled-coil region" evidence="12">
    <location>
        <begin position="204"/>
        <end position="231"/>
    </location>
</feature>
<keyword evidence="5" id="KW-0862">Zinc</keyword>
<evidence type="ECO:0000256" key="12">
    <source>
        <dbReference type="SAM" id="Coils"/>
    </source>
</evidence>
<keyword evidence="16" id="KW-1185">Reference proteome</keyword>
<dbReference type="PROSITE" id="PS00028">
    <property type="entry name" value="ZINC_FINGER_C2H2_1"/>
    <property type="match status" value="1"/>
</dbReference>
<dbReference type="GO" id="GO:0008270">
    <property type="term" value="F:zinc ion binding"/>
    <property type="evidence" value="ECO:0007669"/>
    <property type="project" value="UniProtKB-KW"/>
</dbReference>
<evidence type="ECO:0000256" key="10">
    <source>
        <dbReference type="ARBA" id="ARBA00039490"/>
    </source>
</evidence>
<protein>
    <recommendedName>
        <fullName evidence="10">pH-response transcription factor pacC/RIM101</fullName>
    </recommendedName>
</protein>
<evidence type="ECO:0000256" key="13">
    <source>
        <dbReference type="SAM" id="MobiDB-lite"/>
    </source>
</evidence>
<evidence type="ECO:0000256" key="6">
    <source>
        <dbReference type="ARBA" id="ARBA00023015"/>
    </source>
</evidence>
<dbReference type="SUPFAM" id="SSF57667">
    <property type="entry name" value="beta-beta-alpha zinc fingers"/>
    <property type="match status" value="1"/>
</dbReference>
<dbReference type="PANTHER" id="PTHR46179">
    <property type="entry name" value="ZINC FINGER PROTEIN"/>
    <property type="match status" value="1"/>
</dbReference>
<keyword evidence="4 11" id="KW-0863">Zinc-finger</keyword>
<dbReference type="PANTHER" id="PTHR46179:SF13">
    <property type="entry name" value="C2H2-TYPE DOMAIN-CONTAINING PROTEIN"/>
    <property type="match status" value="1"/>
</dbReference>
<evidence type="ECO:0000256" key="4">
    <source>
        <dbReference type="ARBA" id="ARBA00022771"/>
    </source>
</evidence>
<evidence type="ECO:0000256" key="3">
    <source>
        <dbReference type="ARBA" id="ARBA00022737"/>
    </source>
</evidence>
<gene>
    <name evidence="15" type="ORF">B0T14DRAFT_259507</name>
</gene>
<feature type="domain" description="C2H2-type" evidence="14">
    <location>
        <begin position="110"/>
        <end position="138"/>
    </location>
</feature>
<dbReference type="InterPro" id="IPR036236">
    <property type="entry name" value="Znf_C2H2_sf"/>
</dbReference>
<dbReference type="SMART" id="SM00355">
    <property type="entry name" value="ZnF_C2H2"/>
    <property type="match status" value="2"/>
</dbReference>
<evidence type="ECO:0000259" key="14">
    <source>
        <dbReference type="PROSITE" id="PS50157"/>
    </source>
</evidence>